<evidence type="ECO:0000256" key="7">
    <source>
        <dbReference type="ARBA" id="ARBA00023055"/>
    </source>
</evidence>
<dbReference type="AlphaFoldDB" id="A0A640KJE3"/>
<organism evidence="11 12">
    <name type="scientific">Leishmania tarentolae</name>
    <name type="common">Sauroleishmania tarentolae</name>
    <dbReference type="NCBI Taxonomy" id="5689"/>
    <lineage>
        <taxon>Eukaryota</taxon>
        <taxon>Discoba</taxon>
        <taxon>Euglenozoa</taxon>
        <taxon>Kinetoplastea</taxon>
        <taxon>Metakinetoplastina</taxon>
        <taxon>Trypanosomatida</taxon>
        <taxon>Trypanosomatidae</taxon>
        <taxon>Leishmaniinae</taxon>
        <taxon>Leishmania</taxon>
        <taxon>lizard Leishmania</taxon>
    </lineage>
</organism>
<evidence type="ECO:0000256" key="4">
    <source>
        <dbReference type="ARBA" id="ARBA00022692"/>
    </source>
</evidence>
<dbReference type="Proteomes" id="UP000419144">
    <property type="component" value="Unassembled WGS sequence"/>
</dbReference>
<evidence type="ECO:0000256" key="1">
    <source>
        <dbReference type="ARBA" id="ARBA00004477"/>
    </source>
</evidence>
<reference evidence="11" key="1">
    <citation type="submission" date="2019-11" db="EMBL/GenBank/DDBJ databases">
        <title>Leishmania tarentolae CDS.</title>
        <authorList>
            <person name="Goto Y."/>
            <person name="Yamagishi J."/>
        </authorList>
    </citation>
    <scope>NUCLEOTIDE SEQUENCE [LARGE SCALE GENOMIC DNA]</scope>
    <source>
        <strain evidence="11">Parrot Tar II</strain>
    </source>
</reference>
<accession>A0A640KJE3</accession>
<protein>
    <recommendedName>
        <fullName evidence="10">Protein ARV</fullName>
    </recommendedName>
</protein>
<gene>
    <name evidence="11" type="ORF">LtaPh_2525400</name>
</gene>
<evidence type="ECO:0000256" key="3">
    <source>
        <dbReference type="ARBA" id="ARBA00022448"/>
    </source>
</evidence>
<keyword evidence="6 10" id="KW-1133">Transmembrane helix</keyword>
<name>A0A640KJE3_LEITA</name>
<comment type="function">
    <text evidence="10">Regulates also the sphingolipid metabolism.</text>
</comment>
<dbReference type="Pfam" id="PF04161">
    <property type="entry name" value="Arv1"/>
    <property type="match status" value="1"/>
</dbReference>
<keyword evidence="10" id="KW-0746">Sphingolipid metabolism</keyword>
<keyword evidence="4 10" id="KW-0812">Transmembrane</keyword>
<dbReference type="GO" id="GO:0005794">
    <property type="term" value="C:Golgi apparatus"/>
    <property type="evidence" value="ECO:0007669"/>
    <property type="project" value="TreeGrafter"/>
</dbReference>
<keyword evidence="8 10" id="KW-0443">Lipid metabolism</keyword>
<proteinExistence type="inferred from homology"/>
<comment type="function">
    <text evidence="10">Mediator of sterol homeostasis involved in sterol uptake, trafficking and distribution into membranes.</text>
</comment>
<evidence type="ECO:0000256" key="8">
    <source>
        <dbReference type="ARBA" id="ARBA00023098"/>
    </source>
</evidence>
<dbReference type="PANTHER" id="PTHR14467:SF0">
    <property type="entry name" value="PROTEIN ARV1"/>
    <property type="match status" value="1"/>
</dbReference>
<evidence type="ECO:0000256" key="2">
    <source>
        <dbReference type="ARBA" id="ARBA00009187"/>
    </source>
</evidence>
<comment type="caution">
    <text evidence="11">The sequence shown here is derived from an EMBL/GenBank/DDBJ whole genome shotgun (WGS) entry which is preliminary data.</text>
</comment>
<dbReference type="GO" id="GO:0097036">
    <property type="term" value="P:regulation of plasma membrane sterol distribution"/>
    <property type="evidence" value="ECO:0007669"/>
    <property type="project" value="UniProtKB-UniRule"/>
</dbReference>
<evidence type="ECO:0000256" key="6">
    <source>
        <dbReference type="ARBA" id="ARBA00022989"/>
    </source>
</evidence>
<dbReference type="GO" id="GO:0016125">
    <property type="term" value="P:sterol metabolic process"/>
    <property type="evidence" value="ECO:0007669"/>
    <property type="project" value="UniProtKB-UniRule"/>
</dbReference>
<keyword evidence="12" id="KW-1185">Reference proteome</keyword>
<keyword evidence="9 10" id="KW-0472">Membrane</keyword>
<keyword evidence="3 10" id="KW-0813">Transport</keyword>
<feature type="transmembrane region" description="Helical" evidence="10">
    <location>
        <begin position="188"/>
        <end position="213"/>
    </location>
</feature>
<dbReference type="PANTHER" id="PTHR14467">
    <property type="entry name" value="ARV1"/>
    <property type="match status" value="1"/>
</dbReference>
<dbReference type="GO" id="GO:0032366">
    <property type="term" value="P:intracellular sterol transport"/>
    <property type="evidence" value="ECO:0007669"/>
    <property type="project" value="UniProtKB-UniRule"/>
</dbReference>
<feature type="transmembrane region" description="Helical" evidence="10">
    <location>
        <begin position="225"/>
        <end position="245"/>
    </location>
</feature>
<keyword evidence="7 10" id="KW-0445">Lipid transport</keyword>
<dbReference type="GO" id="GO:0032541">
    <property type="term" value="C:cortical endoplasmic reticulum"/>
    <property type="evidence" value="ECO:0007669"/>
    <property type="project" value="TreeGrafter"/>
</dbReference>
<evidence type="ECO:0000256" key="9">
    <source>
        <dbReference type="ARBA" id="ARBA00023136"/>
    </source>
</evidence>
<dbReference type="EMBL" id="BLBS01000034">
    <property type="protein sequence ID" value="GET89351.1"/>
    <property type="molecule type" value="Genomic_DNA"/>
</dbReference>
<sequence>MPCETYSRISDAVELYTSLVVEAFLPLFAFDYFNTCQFIGEAYFPLLPLRVAPPEMPVCIECGHSVPRIIKPDTETVERCVECRNICDVCYEFGDVQIWIDVVLLRHRAWAHVLFNQTDYYTKLVIFILCCMVEAVVVHNLTVLKAISPFAADAENSSLYTPDRQVRSLQLVRIIQSSFLPLMNYPSAIFHLFIFTFTENALVASIATWLGRFFYRSYSNRQRHWFVEAALASYAKLSYVLFLIWAIPPSMLPMVDLVYLLWLGCGFMVLGFDHHWMYTVVTVLICIFARGLFRYLTKWSPQVLY</sequence>
<evidence type="ECO:0000256" key="5">
    <source>
        <dbReference type="ARBA" id="ARBA00022824"/>
    </source>
</evidence>
<evidence type="ECO:0000313" key="12">
    <source>
        <dbReference type="Proteomes" id="UP000419144"/>
    </source>
</evidence>
<comment type="similarity">
    <text evidence="2 10">Belongs to the ARV1 family.</text>
</comment>
<dbReference type="OrthoDB" id="2192830at2759"/>
<keyword evidence="5 10" id="KW-0256">Endoplasmic reticulum</keyword>
<feature type="transmembrane region" description="Helical" evidence="10">
    <location>
        <begin position="124"/>
        <end position="147"/>
    </location>
</feature>
<dbReference type="GO" id="GO:0005789">
    <property type="term" value="C:endoplasmic reticulum membrane"/>
    <property type="evidence" value="ECO:0007669"/>
    <property type="project" value="UniProtKB-SubCell"/>
</dbReference>
<dbReference type="GO" id="GO:0006665">
    <property type="term" value="P:sphingolipid metabolic process"/>
    <property type="evidence" value="ECO:0007669"/>
    <property type="project" value="UniProtKB-UniRule"/>
</dbReference>
<comment type="subcellular location">
    <subcellularLocation>
        <location evidence="1 10">Endoplasmic reticulum membrane</location>
        <topology evidence="1 10">Multi-pass membrane protein</topology>
    </subcellularLocation>
</comment>
<feature type="transmembrane region" description="Helical" evidence="10">
    <location>
        <begin position="277"/>
        <end position="296"/>
    </location>
</feature>
<evidence type="ECO:0000256" key="10">
    <source>
        <dbReference type="RuleBase" id="RU368065"/>
    </source>
</evidence>
<dbReference type="VEuPathDB" id="TriTrypDB:LtaPh_2525400"/>
<dbReference type="InterPro" id="IPR007290">
    <property type="entry name" value="Arv1"/>
</dbReference>
<evidence type="ECO:0000313" key="11">
    <source>
        <dbReference type="EMBL" id="GET89351.1"/>
    </source>
</evidence>